<name>A0AAJ0UCK4_HALSE</name>
<dbReference type="PANTHER" id="PTHR35586:SF1">
    <property type="entry name" value="SLL1691 PROTEIN"/>
    <property type="match status" value="1"/>
</dbReference>
<gene>
    <name evidence="2" type="ORF">CCR82_00620</name>
</gene>
<accession>A0AAJ0UCK4</accession>
<evidence type="ECO:0000313" key="3">
    <source>
        <dbReference type="Proteomes" id="UP001296967"/>
    </source>
</evidence>
<dbReference type="InterPro" id="IPR022573">
    <property type="entry name" value="DUF2887"/>
</dbReference>
<reference evidence="2" key="1">
    <citation type="submission" date="2017-05" db="EMBL/GenBank/DDBJ databases">
        <authorList>
            <person name="Imhoff J.F."/>
            <person name="Rahn T."/>
            <person name="Kuenzel S."/>
            <person name="Neulinger S.C."/>
        </authorList>
    </citation>
    <scope>NUCLEOTIDE SEQUENCE</scope>
    <source>
        <strain evidence="2">DSM 4395</strain>
    </source>
</reference>
<dbReference type="EMBL" id="NHSF01000008">
    <property type="protein sequence ID" value="MBK5929081.1"/>
    <property type="molecule type" value="Genomic_DNA"/>
</dbReference>
<feature type="domain" description="DUF4351" evidence="1">
    <location>
        <begin position="231"/>
        <end position="284"/>
    </location>
</feature>
<comment type="caution">
    <text evidence="2">The sequence shown here is derived from an EMBL/GenBank/DDBJ whole genome shotgun (WGS) entry which is preliminary data.</text>
</comment>
<dbReference type="PANTHER" id="PTHR35586">
    <property type="entry name" value="SLL1691 PROTEIN"/>
    <property type="match status" value="1"/>
</dbReference>
<dbReference type="AlphaFoldDB" id="A0AAJ0UCK4"/>
<reference evidence="2" key="2">
    <citation type="journal article" date="2020" name="Microorganisms">
        <title>Osmotic Adaptation and Compatible Solute Biosynthesis of Phototrophic Bacteria as Revealed from Genome Analyses.</title>
        <authorList>
            <person name="Imhoff J.F."/>
            <person name="Rahn T."/>
            <person name="Kunzel S."/>
            <person name="Keller A."/>
            <person name="Neulinger S.C."/>
        </authorList>
    </citation>
    <scope>NUCLEOTIDE SEQUENCE</scope>
    <source>
        <strain evidence="2">DSM 4395</strain>
    </source>
</reference>
<dbReference type="Pfam" id="PF11103">
    <property type="entry name" value="DUF2887"/>
    <property type="match status" value="1"/>
</dbReference>
<dbReference type="InterPro" id="IPR025587">
    <property type="entry name" value="DUF4351"/>
</dbReference>
<dbReference type="RefSeq" id="WP_201243273.1">
    <property type="nucleotide sequence ID" value="NZ_NHSF01000008.1"/>
</dbReference>
<protein>
    <recommendedName>
        <fullName evidence="1">DUF4351 domain-containing protein</fullName>
    </recommendedName>
</protein>
<dbReference type="Proteomes" id="UP001296967">
    <property type="component" value="Unassembled WGS sequence"/>
</dbReference>
<keyword evidence="3" id="KW-1185">Reference proteome</keyword>
<evidence type="ECO:0000259" key="1">
    <source>
        <dbReference type="Pfam" id="PF14261"/>
    </source>
</evidence>
<evidence type="ECO:0000313" key="2">
    <source>
        <dbReference type="EMBL" id="MBK5929081.1"/>
    </source>
</evidence>
<proteinExistence type="predicted"/>
<organism evidence="2 3">
    <name type="scientific">Halochromatium salexigens</name>
    <name type="common">Chromatium salexigens</name>
    <dbReference type="NCBI Taxonomy" id="49447"/>
    <lineage>
        <taxon>Bacteria</taxon>
        <taxon>Pseudomonadati</taxon>
        <taxon>Pseudomonadota</taxon>
        <taxon>Gammaproteobacteria</taxon>
        <taxon>Chromatiales</taxon>
        <taxon>Chromatiaceae</taxon>
        <taxon>Halochromatium</taxon>
    </lineage>
</organism>
<dbReference type="Pfam" id="PF14261">
    <property type="entry name" value="DUF4351"/>
    <property type="match status" value="1"/>
</dbReference>
<sequence length="292" mass="32976">MKTDHPIYLFLRSGPEAFRVLTGGLQLEGAYKVCSLTLKSLERRLDGLVEPDGHAGPAYVVEFQAQPLDKSLYNLAAKIGLYGEEHPEYEVLGMAVFLRAADIPARPHWVHAPGSPIRCISLDSFLREWLAREPDNPYVAVFAPLIIDSDAELRQRAPVLWQTIQQAPLDADTRETLSEVLEFWFFERFSHYTDEEIWTMLNLVTPLEETKAYQSIFAKGEKIGEKIGEKKGKAEAKVGTLCRLLRRRFGPLPTWAKQRITAAPEAQLDAWLDGIFDASGVEDLLGEKSERH</sequence>